<proteinExistence type="predicted"/>
<dbReference type="EMBL" id="CAXDID020000055">
    <property type="protein sequence ID" value="CAL6007186.1"/>
    <property type="molecule type" value="Genomic_DNA"/>
</dbReference>
<gene>
    <name evidence="2" type="ORF">HINF_LOCUS20516</name>
    <name evidence="1" type="ORF">HINF_LOCUS39334</name>
</gene>
<organism evidence="1">
    <name type="scientific">Hexamita inflata</name>
    <dbReference type="NCBI Taxonomy" id="28002"/>
    <lineage>
        <taxon>Eukaryota</taxon>
        <taxon>Metamonada</taxon>
        <taxon>Diplomonadida</taxon>
        <taxon>Hexamitidae</taxon>
        <taxon>Hexamitinae</taxon>
        <taxon>Hexamita</taxon>
    </lineage>
</organism>
<dbReference type="EMBL" id="CATOUU010000825">
    <property type="protein sequence ID" value="CAI9951689.1"/>
    <property type="molecule type" value="Genomic_DNA"/>
</dbReference>
<reference evidence="1" key="1">
    <citation type="submission" date="2023-06" db="EMBL/GenBank/DDBJ databases">
        <authorList>
            <person name="Kurt Z."/>
        </authorList>
    </citation>
    <scope>NUCLEOTIDE SEQUENCE</scope>
</reference>
<accession>A0AA86Q3N4</accession>
<protein>
    <submittedName>
        <fullName evidence="2">Hypothetical_protein</fullName>
    </submittedName>
</protein>
<evidence type="ECO:0000313" key="3">
    <source>
        <dbReference type="Proteomes" id="UP001642409"/>
    </source>
</evidence>
<evidence type="ECO:0000313" key="1">
    <source>
        <dbReference type="EMBL" id="CAI9951689.1"/>
    </source>
</evidence>
<dbReference type="Proteomes" id="UP001642409">
    <property type="component" value="Unassembled WGS sequence"/>
</dbReference>
<dbReference type="AlphaFoldDB" id="A0AA86Q3N4"/>
<comment type="caution">
    <text evidence="1">The sequence shown here is derived from an EMBL/GenBank/DDBJ whole genome shotgun (WGS) entry which is preliminary data.</text>
</comment>
<reference evidence="2 3" key="2">
    <citation type="submission" date="2024-07" db="EMBL/GenBank/DDBJ databases">
        <authorList>
            <person name="Akdeniz Z."/>
        </authorList>
    </citation>
    <scope>NUCLEOTIDE SEQUENCE [LARGE SCALE GENOMIC DNA]</scope>
</reference>
<sequence length="101" mass="11208">MRYARIHSFPLNPYFYGTCTDVYQLTDSLIHCIDKINVLLKSVHYSSLSCSFSFLTSVSISMSPTTPALHVQITVMSSQSSLVPSLQLTTQTAFCFCSSPN</sequence>
<evidence type="ECO:0000313" key="2">
    <source>
        <dbReference type="EMBL" id="CAL6007186.1"/>
    </source>
</evidence>
<keyword evidence="3" id="KW-1185">Reference proteome</keyword>
<name>A0AA86Q3N4_9EUKA</name>